<dbReference type="KEGG" id="pms:KNP414_02923"/>
<dbReference type="HAMAP" id="MF_01506">
    <property type="entry name" value="Tlp"/>
    <property type="match status" value="1"/>
</dbReference>
<organism evidence="1 2">
    <name type="scientific">Paenibacillus mucilaginosus (strain KNP414)</name>
    <dbReference type="NCBI Taxonomy" id="1036673"/>
    <lineage>
        <taxon>Bacteria</taxon>
        <taxon>Bacillati</taxon>
        <taxon>Bacillota</taxon>
        <taxon>Bacilli</taxon>
        <taxon>Bacillales</taxon>
        <taxon>Paenibacillaceae</taxon>
        <taxon>Paenibacillus</taxon>
    </lineage>
</organism>
<sequence length="75" mass="8907">MAKPDNRADNVERIQFNINHTIANFNEAEEYLAEHADEITPQDRQAIEAKNERRLQSLQSFREEIRDEAKHREQS</sequence>
<dbReference type="RefSeq" id="WP_013916642.1">
    <property type="nucleotide sequence ID" value="NC_015690.1"/>
</dbReference>
<evidence type="ECO:0000313" key="1">
    <source>
        <dbReference type="EMBL" id="AEI41481.1"/>
    </source>
</evidence>
<dbReference type="HOGENOM" id="CLU_178266_0_0_9"/>
<name>F8F5R7_PAEMK</name>
<dbReference type="EMBL" id="CP002869">
    <property type="protein sequence ID" value="AEI41481.1"/>
    <property type="molecule type" value="Genomic_DNA"/>
</dbReference>
<dbReference type="Proteomes" id="UP000006620">
    <property type="component" value="Chromosome"/>
</dbReference>
<gene>
    <name evidence="1" type="ordered locus">KNP414_02923</name>
</gene>
<dbReference type="InterPro" id="IPR017524">
    <property type="entry name" value="SASP_thioredoxin-like"/>
</dbReference>
<dbReference type="NCBIfam" id="TIGR03090">
    <property type="entry name" value="SASP_tlp"/>
    <property type="match status" value="1"/>
</dbReference>
<dbReference type="AlphaFoldDB" id="F8F5R7"/>
<proteinExistence type="inferred from homology"/>
<dbReference type="Pfam" id="PF19824">
    <property type="entry name" value="Tlp"/>
    <property type="match status" value="1"/>
</dbReference>
<reference evidence="2" key="1">
    <citation type="submission" date="2011-06" db="EMBL/GenBank/DDBJ databases">
        <title>Complete genome sequence of Paenibacillus mucilaginosus KNP414.</title>
        <authorList>
            <person name="Wang J."/>
            <person name="Hu S."/>
            <person name="Hu X."/>
            <person name="Zhang B."/>
            <person name="Dong D."/>
            <person name="Zhang S."/>
            <person name="Zhao K."/>
            <person name="Wu D."/>
        </authorList>
    </citation>
    <scope>NUCLEOTIDE SEQUENCE [LARGE SCALE GENOMIC DNA]</scope>
    <source>
        <strain evidence="2">KNP414</strain>
    </source>
</reference>
<protein>
    <submittedName>
        <fullName evidence="1">Small, acid-soluble spore protein tlp</fullName>
    </submittedName>
</protein>
<dbReference type="PATRIC" id="fig|1036673.3.peg.2676"/>
<evidence type="ECO:0000313" key="2">
    <source>
        <dbReference type="Proteomes" id="UP000006620"/>
    </source>
</evidence>
<reference evidence="1 2" key="2">
    <citation type="journal article" date="2013" name="Genome Announc.">
        <title>Genome Sequence of Growth-Improving Paenibacillus mucilaginosus Strain KNP414.</title>
        <authorList>
            <person name="Lu J.J."/>
            <person name="Wang J.F."/>
            <person name="Hu X.F."/>
        </authorList>
    </citation>
    <scope>NUCLEOTIDE SEQUENCE [LARGE SCALE GENOMIC DNA]</scope>
    <source>
        <strain evidence="1 2">KNP414</strain>
    </source>
</reference>
<accession>F8F5R7</accession>